<sequence>MATQSKILFIGGTRYIGKFIVEASAKAGHQTFALTRESTISSPSKSNIIEDFKNLGVNFVIGDLYNHESLVRAIKQVEVVISTVARTQLAEQLNTIAAIKEAGNVKRFLPSEFGNDVDRVHAVEPAKTTFATEAKIHRAIEDEGIPYAYVSCYYFAGLYLSNFS</sequence>
<gene>
    <name evidence="1" type="ORF">OWV82_011536</name>
</gene>
<keyword evidence="2" id="KW-1185">Reference proteome</keyword>
<accession>A0ACC1Y013</accession>
<dbReference type="EMBL" id="CM051399">
    <property type="protein sequence ID" value="KAJ4716532.1"/>
    <property type="molecule type" value="Genomic_DNA"/>
</dbReference>
<dbReference type="Proteomes" id="UP001164539">
    <property type="component" value="Chromosome 6"/>
</dbReference>
<organism evidence="1 2">
    <name type="scientific">Melia azedarach</name>
    <name type="common">Chinaberry tree</name>
    <dbReference type="NCBI Taxonomy" id="155640"/>
    <lineage>
        <taxon>Eukaryota</taxon>
        <taxon>Viridiplantae</taxon>
        <taxon>Streptophyta</taxon>
        <taxon>Embryophyta</taxon>
        <taxon>Tracheophyta</taxon>
        <taxon>Spermatophyta</taxon>
        <taxon>Magnoliopsida</taxon>
        <taxon>eudicotyledons</taxon>
        <taxon>Gunneridae</taxon>
        <taxon>Pentapetalae</taxon>
        <taxon>rosids</taxon>
        <taxon>malvids</taxon>
        <taxon>Sapindales</taxon>
        <taxon>Meliaceae</taxon>
        <taxon>Melia</taxon>
    </lineage>
</organism>
<evidence type="ECO:0000313" key="2">
    <source>
        <dbReference type="Proteomes" id="UP001164539"/>
    </source>
</evidence>
<protein>
    <submittedName>
        <fullName evidence="1">Isoflavone reductase-like</fullName>
    </submittedName>
</protein>
<proteinExistence type="predicted"/>
<reference evidence="1 2" key="1">
    <citation type="journal article" date="2023" name="Science">
        <title>Complex scaffold remodeling in plant triterpene biosynthesis.</title>
        <authorList>
            <person name="De La Pena R."/>
            <person name="Hodgson H."/>
            <person name="Liu J.C."/>
            <person name="Stephenson M.J."/>
            <person name="Martin A.C."/>
            <person name="Owen C."/>
            <person name="Harkess A."/>
            <person name="Leebens-Mack J."/>
            <person name="Jimenez L.E."/>
            <person name="Osbourn A."/>
            <person name="Sattely E.S."/>
        </authorList>
    </citation>
    <scope>NUCLEOTIDE SEQUENCE [LARGE SCALE GENOMIC DNA]</scope>
    <source>
        <strain evidence="2">cv. JPN11</strain>
        <tissue evidence="1">Leaf</tissue>
    </source>
</reference>
<name>A0ACC1Y013_MELAZ</name>
<evidence type="ECO:0000313" key="1">
    <source>
        <dbReference type="EMBL" id="KAJ4716532.1"/>
    </source>
</evidence>
<comment type="caution">
    <text evidence="1">The sequence shown here is derived from an EMBL/GenBank/DDBJ whole genome shotgun (WGS) entry which is preliminary data.</text>
</comment>